<evidence type="ECO:0000259" key="3">
    <source>
        <dbReference type="Pfam" id="PF16344"/>
    </source>
</evidence>
<dbReference type="GO" id="GO:0016989">
    <property type="term" value="F:sigma factor antagonist activity"/>
    <property type="evidence" value="ECO:0007669"/>
    <property type="project" value="TreeGrafter"/>
</dbReference>
<feature type="transmembrane region" description="Helical" evidence="1">
    <location>
        <begin position="78"/>
        <end position="99"/>
    </location>
</feature>
<sequence>MDYIQEIIKRYFNHKYPKELELKIQYWLCNDEKGDLKSEALFHVWNRLNVNYYDYNAKRTWTKIANRLHFKKDSETKYINYPLVASIFIGIFIVSILLWKNEVFDQTIQITTTNGEYRTIILPDGSTVCLHPGTQISYKKDFDDTIRYVSLQGEAYFNVKPIQEKPFIVDCKNLTAKVLGTKFNIKNYQEDIQASAYLENGSIQVSIQQNSQVFILKPKEKIIYDKLSKQMDLLFNRNKEQADLSFHNASIHDIMNMLERRFNIQIALQGNISEKYTIEFNPKASIKDILDALCTLDEDLSWEKNNQSFIIRTK</sequence>
<dbReference type="Pfam" id="PF04773">
    <property type="entry name" value="FecR"/>
    <property type="match status" value="1"/>
</dbReference>
<name>A0AAW5AWR6_PHOVU</name>
<dbReference type="Gene3D" id="3.55.50.30">
    <property type="match status" value="1"/>
</dbReference>
<dbReference type="EMBL" id="JAKKWZ010000082">
    <property type="protein sequence ID" value="MCG0342571.1"/>
    <property type="molecule type" value="Genomic_DNA"/>
</dbReference>
<dbReference type="Proteomes" id="UP001201179">
    <property type="component" value="Unassembled WGS sequence"/>
</dbReference>
<dbReference type="InterPro" id="IPR012373">
    <property type="entry name" value="Ferrdict_sens_TM"/>
</dbReference>
<proteinExistence type="predicted"/>
<keyword evidence="1" id="KW-0812">Transmembrane</keyword>
<accession>A0AAW5AWR6</accession>
<feature type="domain" description="FecR protein" evidence="2">
    <location>
        <begin position="109"/>
        <end position="195"/>
    </location>
</feature>
<dbReference type="InterPro" id="IPR032508">
    <property type="entry name" value="FecR_C"/>
</dbReference>
<evidence type="ECO:0000259" key="2">
    <source>
        <dbReference type="Pfam" id="PF04773"/>
    </source>
</evidence>
<reference evidence="4" key="1">
    <citation type="submission" date="2022-01" db="EMBL/GenBank/DDBJ databases">
        <authorList>
            <person name="Mingchao X."/>
        </authorList>
    </citation>
    <scope>NUCLEOTIDE SEQUENCE</scope>
    <source>
        <strain evidence="4">Bv4372</strain>
    </source>
</reference>
<dbReference type="InterPro" id="IPR006860">
    <property type="entry name" value="FecR"/>
</dbReference>
<keyword evidence="1" id="KW-1133">Transmembrane helix</keyword>
<dbReference type="RefSeq" id="WP_237470470.1">
    <property type="nucleotide sequence ID" value="NZ_JAKKWZ010000082.1"/>
</dbReference>
<feature type="domain" description="Protein FecR C-terminal" evidence="3">
    <location>
        <begin position="244"/>
        <end position="311"/>
    </location>
</feature>
<protein>
    <submittedName>
        <fullName evidence="4">FecR family protein</fullName>
    </submittedName>
</protein>
<dbReference type="PANTHER" id="PTHR30273">
    <property type="entry name" value="PERIPLASMIC SIGNAL SENSOR AND SIGMA FACTOR ACTIVATOR FECR-RELATED"/>
    <property type="match status" value="1"/>
</dbReference>
<dbReference type="AlphaFoldDB" id="A0AAW5AWR6"/>
<evidence type="ECO:0000313" key="4">
    <source>
        <dbReference type="EMBL" id="MCG0342571.1"/>
    </source>
</evidence>
<organism evidence="4 5">
    <name type="scientific">Phocaeicola vulgatus</name>
    <name type="common">Bacteroides vulgatus</name>
    <dbReference type="NCBI Taxonomy" id="821"/>
    <lineage>
        <taxon>Bacteria</taxon>
        <taxon>Pseudomonadati</taxon>
        <taxon>Bacteroidota</taxon>
        <taxon>Bacteroidia</taxon>
        <taxon>Bacteroidales</taxon>
        <taxon>Bacteroidaceae</taxon>
        <taxon>Phocaeicola</taxon>
    </lineage>
</organism>
<dbReference type="PANTHER" id="PTHR30273:SF2">
    <property type="entry name" value="PROTEIN FECR"/>
    <property type="match status" value="1"/>
</dbReference>
<dbReference type="Pfam" id="PF16344">
    <property type="entry name" value="FecR_C"/>
    <property type="match status" value="1"/>
</dbReference>
<gene>
    <name evidence="4" type="ORF">L4X52_21770</name>
</gene>
<dbReference type="Gene3D" id="2.60.120.1440">
    <property type="match status" value="1"/>
</dbReference>
<comment type="caution">
    <text evidence="4">The sequence shown here is derived from an EMBL/GenBank/DDBJ whole genome shotgun (WGS) entry which is preliminary data.</text>
</comment>
<keyword evidence="1" id="KW-0472">Membrane</keyword>
<dbReference type="PIRSF" id="PIRSF018266">
    <property type="entry name" value="FecR"/>
    <property type="match status" value="1"/>
</dbReference>
<evidence type="ECO:0000313" key="5">
    <source>
        <dbReference type="Proteomes" id="UP001201179"/>
    </source>
</evidence>
<evidence type="ECO:0000256" key="1">
    <source>
        <dbReference type="SAM" id="Phobius"/>
    </source>
</evidence>